<dbReference type="GO" id="GO:0008324">
    <property type="term" value="F:monoatomic cation transmembrane transporter activity"/>
    <property type="evidence" value="ECO:0007669"/>
    <property type="project" value="InterPro"/>
</dbReference>
<protein>
    <submittedName>
        <fullName evidence="9">Possible sodium transporter, Trk family protein</fullName>
    </submittedName>
</protein>
<evidence type="ECO:0000256" key="4">
    <source>
        <dbReference type="ARBA" id="ARBA00022692"/>
    </source>
</evidence>
<proteinExistence type="predicted"/>
<dbReference type="STRING" id="59922.P9303_02551"/>
<dbReference type="Proteomes" id="UP000002274">
    <property type="component" value="Chromosome"/>
</dbReference>
<feature type="transmembrane region" description="Helical" evidence="8">
    <location>
        <begin position="133"/>
        <end position="154"/>
    </location>
</feature>
<evidence type="ECO:0000256" key="8">
    <source>
        <dbReference type="SAM" id="Phobius"/>
    </source>
</evidence>
<dbReference type="RefSeq" id="WP_011824938.1">
    <property type="nucleotide sequence ID" value="NC_008820.1"/>
</dbReference>
<dbReference type="GO" id="GO:0030001">
    <property type="term" value="P:metal ion transport"/>
    <property type="evidence" value="ECO:0007669"/>
    <property type="project" value="UniProtKB-ARBA"/>
</dbReference>
<dbReference type="PANTHER" id="PTHR32024:SF1">
    <property type="entry name" value="KTR SYSTEM POTASSIUM UPTAKE PROTEIN B"/>
    <property type="match status" value="1"/>
</dbReference>
<keyword evidence="3" id="KW-1003">Cell membrane</keyword>
<evidence type="ECO:0000256" key="6">
    <source>
        <dbReference type="ARBA" id="ARBA00023065"/>
    </source>
</evidence>
<feature type="transmembrane region" description="Helical" evidence="8">
    <location>
        <begin position="48"/>
        <end position="69"/>
    </location>
</feature>
<dbReference type="Pfam" id="PF02386">
    <property type="entry name" value="TrkH"/>
    <property type="match status" value="1"/>
</dbReference>
<evidence type="ECO:0000256" key="2">
    <source>
        <dbReference type="ARBA" id="ARBA00022448"/>
    </source>
</evidence>
<sequence>MPFPKAVHRTQDLYRRLTVPQFTVVTGLLVIIAGTLILATPVCSNAKVGLWEALFTATSAVTVTGLCIIDIGQDLTNVGQGVLAAMILAGGLGLMAITTFLQGFVVRGTELRCRLDRGKTLDEFGVGGVGTTFRGIALTATVLILIGAIVLYIFGFNDITNHGERLWAALFHSISAYNNAGFGLWSDSLEHYRSNAVVNSVIIVLIVLGGLGWRVTSDLWSNRKHLQRRNLSLHTRLVIRTSLILILIGTVGLVITESLSQDHFLSSMGWSERLMSSLFGSISARTAGFTTVNLSLESISDSGLLLLMALMFIGASPGGTGGGIKTTTLAALMAATRSTLRGQDDVVIRNRQISDKVVLKAVGITVASLLFVLVMALLLGMSSSLNGEQAFTFLEMLFTCISAFATVGFDVGVTQNLSHFGQLVLIVGMFVGRLGILLLLSAIWEAVNKDRLHRQNRIGYPREDLYV</sequence>
<evidence type="ECO:0000313" key="9">
    <source>
        <dbReference type="EMBL" id="ABM77010.1"/>
    </source>
</evidence>
<organism evidence="9 10">
    <name type="scientific">Prochlorococcus marinus (strain MIT 9303)</name>
    <dbReference type="NCBI Taxonomy" id="59922"/>
    <lineage>
        <taxon>Bacteria</taxon>
        <taxon>Bacillati</taxon>
        <taxon>Cyanobacteriota</taxon>
        <taxon>Cyanophyceae</taxon>
        <taxon>Synechococcales</taxon>
        <taxon>Prochlorococcaceae</taxon>
        <taxon>Prochlorococcus</taxon>
    </lineage>
</organism>
<dbReference type="Gene3D" id="1.10.287.70">
    <property type="match status" value="1"/>
</dbReference>
<evidence type="ECO:0000313" key="10">
    <source>
        <dbReference type="Proteomes" id="UP000002274"/>
    </source>
</evidence>
<evidence type="ECO:0000256" key="7">
    <source>
        <dbReference type="ARBA" id="ARBA00023136"/>
    </source>
</evidence>
<feature type="transmembrane region" description="Helical" evidence="8">
    <location>
        <begin position="357"/>
        <end position="379"/>
    </location>
</feature>
<evidence type="ECO:0000256" key="1">
    <source>
        <dbReference type="ARBA" id="ARBA00004651"/>
    </source>
</evidence>
<feature type="transmembrane region" description="Helical" evidence="8">
    <location>
        <begin position="303"/>
        <end position="324"/>
    </location>
</feature>
<evidence type="ECO:0000256" key="5">
    <source>
        <dbReference type="ARBA" id="ARBA00022989"/>
    </source>
</evidence>
<reference evidence="9 10" key="1">
    <citation type="journal article" date="2007" name="PLoS Genet.">
        <title>Patterns and implications of gene gain and loss in the evolution of Prochlorococcus.</title>
        <authorList>
            <person name="Kettler G.C."/>
            <person name="Martiny A.C."/>
            <person name="Huang K."/>
            <person name="Zucker J."/>
            <person name="Coleman M.L."/>
            <person name="Rodrigue S."/>
            <person name="Chen F."/>
            <person name="Lapidus A."/>
            <person name="Ferriera S."/>
            <person name="Johnson J."/>
            <person name="Steglich C."/>
            <person name="Church G.M."/>
            <person name="Richardson P."/>
            <person name="Chisholm S.W."/>
        </authorList>
    </citation>
    <scope>NUCLEOTIDE SEQUENCE [LARGE SCALE GENOMIC DNA]</scope>
    <source>
        <strain evidence="9 10">MIT 9303</strain>
    </source>
</reference>
<gene>
    <name evidence="9" type="primary">trkG</name>
    <name evidence="9" type="ordered locus">P9303_02551</name>
</gene>
<keyword evidence="2" id="KW-0813">Transport</keyword>
<dbReference type="HOGENOM" id="CLU_026429_0_1_3"/>
<keyword evidence="6" id="KW-0406">Ion transport</keyword>
<dbReference type="EMBL" id="CP000554">
    <property type="protein sequence ID" value="ABM77010.1"/>
    <property type="molecule type" value="Genomic_DNA"/>
</dbReference>
<feature type="transmembrane region" description="Helical" evidence="8">
    <location>
        <begin position="166"/>
        <end position="185"/>
    </location>
</feature>
<dbReference type="PANTHER" id="PTHR32024">
    <property type="entry name" value="TRK SYSTEM POTASSIUM UPTAKE PROTEIN TRKG-RELATED"/>
    <property type="match status" value="1"/>
</dbReference>
<keyword evidence="5 8" id="KW-1133">Transmembrane helix</keyword>
<feature type="transmembrane region" description="Helical" evidence="8">
    <location>
        <begin position="391"/>
        <end position="411"/>
    </location>
</feature>
<dbReference type="KEGG" id="pmf:P9303_02551"/>
<evidence type="ECO:0000256" key="3">
    <source>
        <dbReference type="ARBA" id="ARBA00022475"/>
    </source>
</evidence>
<dbReference type="InterPro" id="IPR003445">
    <property type="entry name" value="Cat_transpt"/>
</dbReference>
<keyword evidence="4 8" id="KW-0812">Transmembrane</keyword>
<feature type="transmembrane region" description="Helical" evidence="8">
    <location>
        <begin position="197"/>
        <end position="216"/>
    </location>
</feature>
<feature type="transmembrane region" description="Helical" evidence="8">
    <location>
        <begin position="81"/>
        <end position="101"/>
    </location>
</feature>
<dbReference type="BioCyc" id="PMAR59922:G1G80-245-MONOMER"/>
<keyword evidence="7 8" id="KW-0472">Membrane</keyword>
<accession>A2C6A0</accession>
<dbReference type="GO" id="GO:0005886">
    <property type="term" value="C:plasma membrane"/>
    <property type="evidence" value="ECO:0007669"/>
    <property type="project" value="UniProtKB-SubCell"/>
</dbReference>
<comment type="subcellular location">
    <subcellularLocation>
        <location evidence="1">Cell membrane</location>
        <topology evidence="1">Multi-pass membrane protein</topology>
    </subcellularLocation>
</comment>
<dbReference type="AlphaFoldDB" id="A2C6A0"/>
<name>A2C6A0_PROM3</name>
<feature type="transmembrane region" description="Helical" evidence="8">
    <location>
        <begin position="237"/>
        <end position="255"/>
    </location>
</feature>
<feature type="transmembrane region" description="Helical" evidence="8">
    <location>
        <begin position="423"/>
        <end position="447"/>
    </location>
</feature>
<feature type="transmembrane region" description="Helical" evidence="8">
    <location>
        <begin position="21"/>
        <end position="42"/>
    </location>
</feature>